<dbReference type="GO" id="GO:0009092">
    <property type="term" value="P:homoserine metabolic process"/>
    <property type="evidence" value="ECO:0007669"/>
    <property type="project" value="TreeGrafter"/>
</dbReference>
<keyword evidence="2 7" id="KW-0963">Cytoplasm</keyword>
<feature type="binding site" evidence="7">
    <location>
        <position position="220"/>
    </location>
    <ligand>
        <name>substrate</name>
    </ligand>
</feature>
<keyword evidence="5 7" id="KW-0486">Methionine biosynthesis</keyword>
<dbReference type="NCBIfam" id="TIGR01392">
    <property type="entry name" value="homoserO_Ac_trn"/>
    <property type="match status" value="1"/>
</dbReference>
<evidence type="ECO:0000259" key="9">
    <source>
        <dbReference type="Pfam" id="PF00561"/>
    </source>
</evidence>
<evidence type="ECO:0000256" key="1">
    <source>
        <dbReference type="ARBA" id="ARBA00011738"/>
    </source>
</evidence>
<dbReference type="UniPathway" id="UPA00051">
    <property type="reaction ID" value="UER00074"/>
</dbReference>
<dbReference type="STRING" id="870242.cpu_07870"/>
<dbReference type="NCBIfam" id="NF001209">
    <property type="entry name" value="PRK00175.1"/>
    <property type="match status" value="1"/>
</dbReference>
<feature type="active site" evidence="7 8">
    <location>
        <position position="349"/>
    </location>
</feature>
<gene>
    <name evidence="7" type="primary">metXA</name>
    <name evidence="10" type="ORF">cpu_07870</name>
</gene>
<keyword evidence="3 7" id="KW-0028">Amino-acid biosynthesis</keyword>
<keyword evidence="6 7" id="KW-0012">Acyltransferase</keyword>
<evidence type="ECO:0000256" key="8">
    <source>
        <dbReference type="PIRSR" id="PIRSR000443-1"/>
    </source>
</evidence>
<comment type="caution">
    <text evidence="10">The sequence shown here is derived from an EMBL/GenBank/DDBJ whole genome shotgun (WGS) entry which is preliminary data.</text>
</comment>
<dbReference type="Gene3D" id="1.10.1740.110">
    <property type="match status" value="1"/>
</dbReference>
<dbReference type="Pfam" id="PF00561">
    <property type="entry name" value="Abhydrolase_1"/>
    <property type="match status" value="1"/>
</dbReference>
<dbReference type="InterPro" id="IPR008220">
    <property type="entry name" value="HAT_MetX-like"/>
</dbReference>
<dbReference type="RefSeq" id="WP_075858768.1">
    <property type="nucleotide sequence ID" value="NZ_BDJK01000011.1"/>
</dbReference>
<dbReference type="AlphaFoldDB" id="A0A1L8CTP8"/>
<keyword evidence="4 7" id="KW-0808">Transferase</keyword>
<evidence type="ECO:0000256" key="4">
    <source>
        <dbReference type="ARBA" id="ARBA00022679"/>
    </source>
</evidence>
<dbReference type="EMBL" id="BDJK01000011">
    <property type="protein sequence ID" value="GAV22277.1"/>
    <property type="molecule type" value="Genomic_DNA"/>
</dbReference>
<reference evidence="11" key="1">
    <citation type="submission" date="2016-12" db="EMBL/GenBank/DDBJ databases">
        <title>Draft Genome Sequences od Carboxydothermus pertinax and islandicus, Hydrogenogenic Carboxydotrophic Bacteria.</title>
        <authorList>
            <person name="Fukuyama Y."/>
            <person name="Ohmae K."/>
            <person name="Yoneda Y."/>
            <person name="Yoshida T."/>
            <person name="Sako Y."/>
        </authorList>
    </citation>
    <scope>NUCLEOTIDE SEQUENCE [LARGE SCALE GENOMIC DNA]</scope>
    <source>
        <strain evidence="11">Ug1</strain>
    </source>
</reference>
<proteinExistence type="inferred from homology"/>
<dbReference type="FunFam" id="1.10.1740.110:FF:000001">
    <property type="entry name" value="Homoserine O-acetyltransferase"/>
    <property type="match status" value="1"/>
</dbReference>
<dbReference type="PANTHER" id="PTHR32268:SF11">
    <property type="entry name" value="HOMOSERINE O-ACETYLTRANSFERASE"/>
    <property type="match status" value="1"/>
</dbReference>
<dbReference type="HAMAP" id="MF_00296">
    <property type="entry name" value="MetX_acyltransf"/>
    <property type="match status" value="1"/>
</dbReference>
<protein>
    <recommendedName>
        <fullName evidence="7">Homoserine O-acetyltransferase</fullName>
        <shortName evidence="7">HAT</shortName>
        <ecNumber evidence="7">2.3.1.31</ecNumber>
    </recommendedName>
    <alternativeName>
        <fullName evidence="7">Homoserine transacetylase</fullName>
        <shortName evidence="7">HTA</shortName>
    </alternativeName>
</protein>
<evidence type="ECO:0000256" key="6">
    <source>
        <dbReference type="ARBA" id="ARBA00023315"/>
    </source>
</evidence>
<dbReference type="OrthoDB" id="9800754at2"/>
<keyword evidence="11" id="KW-1185">Reference proteome</keyword>
<comment type="subcellular location">
    <subcellularLocation>
        <location evidence="7">Cytoplasm</location>
    </subcellularLocation>
</comment>
<dbReference type="InterPro" id="IPR029058">
    <property type="entry name" value="AB_hydrolase_fold"/>
</dbReference>
<evidence type="ECO:0000256" key="2">
    <source>
        <dbReference type="ARBA" id="ARBA00022490"/>
    </source>
</evidence>
<comment type="similarity">
    <text evidence="7">Belongs to the AB hydrolase superfamily. MetX family.</text>
</comment>
<dbReference type="SUPFAM" id="SSF53474">
    <property type="entry name" value="alpha/beta-Hydrolases"/>
    <property type="match status" value="1"/>
</dbReference>
<accession>A0A1L8CTP8</accession>
<evidence type="ECO:0000313" key="11">
    <source>
        <dbReference type="Proteomes" id="UP000187485"/>
    </source>
</evidence>
<feature type="active site" description="Nucleophile" evidence="7 8">
    <location>
        <position position="151"/>
    </location>
</feature>
<feature type="domain" description="AB hydrolase-1" evidence="9">
    <location>
        <begin position="45"/>
        <end position="353"/>
    </location>
</feature>
<comment type="function">
    <text evidence="7">Transfers an acetyl group from acetyl-CoA to L-homoserine, forming acetyl-L-homoserine.</text>
</comment>
<evidence type="ECO:0000313" key="10">
    <source>
        <dbReference type="EMBL" id="GAV22277.1"/>
    </source>
</evidence>
<dbReference type="GO" id="GO:0004414">
    <property type="term" value="F:homoserine O-acetyltransferase activity"/>
    <property type="evidence" value="ECO:0007669"/>
    <property type="project" value="UniProtKB-UniRule"/>
</dbReference>
<comment type="catalytic activity">
    <reaction evidence="7">
        <text>L-homoserine + acetyl-CoA = O-acetyl-L-homoserine + CoA</text>
        <dbReference type="Rhea" id="RHEA:13701"/>
        <dbReference type="ChEBI" id="CHEBI:57287"/>
        <dbReference type="ChEBI" id="CHEBI:57288"/>
        <dbReference type="ChEBI" id="CHEBI:57476"/>
        <dbReference type="ChEBI" id="CHEBI:57716"/>
        <dbReference type="EC" id="2.3.1.31"/>
    </reaction>
</comment>
<feature type="active site" evidence="7 8">
    <location>
        <position position="316"/>
    </location>
</feature>
<dbReference type="InterPro" id="IPR000073">
    <property type="entry name" value="AB_hydrolase_1"/>
</dbReference>
<dbReference type="Gene3D" id="3.40.50.1820">
    <property type="entry name" value="alpha/beta hydrolase"/>
    <property type="match status" value="1"/>
</dbReference>
<organism evidence="10 11">
    <name type="scientific">Carboxydothermus pertinax</name>
    <dbReference type="NCBI Taxonomy" id="870242"/>
    <lineage>
        <taxon>Bacteria</taxon>
        <taxon>Bacillati</taxon>
        <taxon>Bacillota</taxon>
        <taxon>Clostridia</taxon>
        <taxon>Thermoanaerobacterales</taxon>
        <taxon>Thermoanaerobacteraceae</taxon>
        <taxon>Carboxydothermus</taxon>
    </lineage>
</organism>
<dbReference type="GO" id="GO:0005737">
    <property type="term" value="C:cytoplasm"/>
    <property type="evidence" value="ECO:0007669"/>
    <property type="project" value="UniProtKB-SubCell"/>
</dbReference>
<dbReference type="Proteomes" id="UP000187485">
    <property type="component" value="Unassembled WGS sequence"/>
</dbReference>
<comment type="pathway">
    <text evidence="7">Amino-acid biosynthesis; L-methionine biosynthesis via de novo pathway; O-acetyl-L-homoserine from L-homoserine: step 1/1.</text>
</comment>
<dbReference type="PANTHER" id="PTHR32268">
    <property type="entry name" value="HOMOSERINE O-ACETYLTRANSFERASE"/>
    <property type="match status" value="1"/>
</dbReference>
<sequence length="379" mass="42780">MNGSVGIVETKKVTFPEITLECGEKIAPVTVAYETYGELNERGDNAILILHALTGDAHVAGKHRPEDKVAGWWDPMVGPGRLFDTNRYFIVCSNVLGGCYGTTGPSSINPATGRPWGMSFPIITIRDMVNLQYMLVRHLGITKILAAVGGSMGGMQALEWAYMYPEMLKSVVAIATSARLSPFGIAFNAVGREAIMTDPEWRGGNYYGFEGPKRGLALARMIGIITYKSDISWQYRFGRTHTYETDQELFSHTSRFEIENYLYYQGDKLVKRFDANTYLYLLKAMDLHDISRGRGRYREILKELKTPFLAIGIDTDFLYPTYQQKEIVEALKEAKKEAYYWELSSPHGHDAFLIEFSKMAPILSNFLEYVAGRRATINF</sequence>
<comment type="subunit">
    <text evidence="1 7">Homodimer.</text>
</comment>
<evidence type="ECO:0000256" key="3">
    <source>
        <dbReference type="ARBA" id="ARBA00022605"/>
    </source>
</evidence>
<name>A0A1L8CTP8_9THEO</name>
<evidence type="ECO:0000256" key="5">
    <source>
        <dbReference type="ARBA" id="ARBA00023167"/>
    </source>
</evidence>
<dbReference type="GO" id="GO:0009086">
    <property type="term" value="P:methionine biosynthetic process"/>
    <property type="evidence" value="ECO:0007669"/>
    <property type="project" value="UniProtKB-UniRule"/>
</dbReference>
<evidence type="ECO:0000256" key="7">
    <source>
        <dbReference type="HAMAP-Rule" id="MF_00296"/>
    </source>
</evidence>
<dbReference type="PIRSF" id="PIRSF000443">
    <property type="entry name" value="Homoser_Ac_trans"/>
    <property type="match status" value="1"/>
</dbReference>
<feature type="binding site" evidence="7">
    <location>
        <position position="350"/>
    </location>
    <ligand>
        <name>substrate</name>
    </ligand>
</feature>
<dbReference type="EC" id="2.3.1.31" evidence="7"/>
<comment type="caution">
    <text evidence="7">Lacks conserved residue(s) required for the propagation of feature annotation.</text>
</comment>